<feature type="transmembrane region" description="Helical" evidence="3">
    <location>
        <begin position="381"/>
        <end position="399"/>
    </location>
</feature>
<feature type="coiled-coil region" evidence="1">
    <location>
        <begin position="95"/>
        <end position="122"/>
    </location>
</feature>
<dbReference type="AlphaFoldDB" id="A0A0G4GVB0"/>
<feature type="compositionally biased region" description="Low complexity" evidence="2">
    <location>
        <begin position="34"/>
        <end position="51"/>
    </location>
</feature>
<feature type="region of interest" description="Disordered" evidence="2">
    <location>
        <begin position="1"/>
        <end position="62"/>
    </location>
</feature>
<name>A0A0G4GVB0_9ALVE</name>
<feature type="compositionally biased region" description="Polar residues" evidence="2">
    <location>
        <begin position="1"/>
        <end position="13"/>
    </location>
</feature>
<proteinExistence type="predicted"/>
<evidence type="ECO:0000256" key="1">
    <source>
        <dbReference type="SAM" id="Coils"/>
    </source>
</evidence>
<feature type="coiled-coil region" evidence="1">
    <location>
        <begin position="263"/>
        <end position="346"/>
    </location>
</feature>
<keyword evidence="3" id="KW-1133">Transmembrane helix</keyword>
<keyword evidence="1" id="KW-0175">Coiled coil</keyword>
<protein>
    <submittedName>
        <fullName evidence="4">Uncharacterized protein</fullName>
    </submittedName>
</protein>
<keyword evidence="3" id="KW-0472">Membrane</keyword>
<accession>A0A0G4GVB0</accession>
<evidence type="ECO:0000313" key="4">
    <source>
        <dbReference type="EMBL" id="CEM34632.1"/>
    </source>
</evidence>
<keyword evidence="3" id="KW-0812">Transmembrane</keyword>
<reference evidence="4" key="1">
    <citation type="submission" date="2014-11" db="EMBL/GenBank/DDBJ databases">
        <authorList>
            <person name="Otto D Thomas"/>
            <person name="Naeem Raeece"/>
        </authorList>
    </citation>
    <scope>NUCLEOTIDE SEQUENCE</scope>
</reference>
<organism evidence="4">
    <name type="scientific">Chromera velia CCMP2878</name>
    <dbReference type="NCBI Taxonomy" id="1169474"/>
    <lineage>
        <taxon>Eukaryota</taxon>
        <taxon>Sar</taxon>
        <taxon>Alveolata</taxon>
        <taxon>Colpodellida</taxon>
        <taxon>Chromeraceae</taxon>
        <taxon>Chromera</taxon>
    </lineage>
</organism>
<gene>
    <name evidence="4" type="ORF">Cvel_23488</name>
</gene>
<evidence type="ECO:0000256" key="3">
    <source>
        <dbReference type="SAM" id="Phobius"/>
    </source>
</evidence>
<dbReference type="VEuPathDB" id="CryptoDB:Cvel_23488"/>
<evidence type="ECO:0000256" key="2">
    <source>
        <dbReference type="SAM" id="MobiDB-lite"/>
    </source>
</evidence>
<sequence length="407" mass="46634">MPTSSGPQPLTRAQQRKVGASQLMSSRHDTRRLSTASTASSSSVSRPFSPRQVELQQQRQTRSDEEILLLEKTNAEMTVKIKEQSMLIVGLCTQVKHFQDEASKKEEELTEARKSEEEMKERYDFLRKIYHARIQYNNAPDSSANLTETSDFEVPPSFPASMDTNICAPPSVSHHDARAESKVIALTRENEVLRERLQLLEEKDAEREKIFRTEIKKAYDEMAVKRIQLEDIKETEEEKGGAFALSLSQSGEGTAGMPLDNLLSRTTQMVKELELRLVEVEERVSCRESFSRLSSILSLSQFEAFEETSEEETELMIRMENAMEQLQRTEKSIIEEEDEVEKDEEKAEGDRDALSVESEEFCFPFASFASFFVNTMIHDPVTAFFLFFCVFPLIFRIFFASVGEQFD</sequence>
<dbReference type="EMBL" id="CDMZ01001576">
    <property type="protein sequence ID" value="CEM34632.1"/>
    <property type="molecule type" value="Genomic_DNA"/>
</dbReference>